<proteinExistence type="predicted"/>
<feature type="non-terminal residue" evidence="1">
    <location>
        <position position="154"/>
    </location>
</feature>
<protein>
    <submittedName>
        <fullName evidence="1">Uncharacterized protein</fullName>
    </submittedName>
</protein>
<comment type="caution">
    <text evidence="1">The sequence shown here is derived from an EMBL/GenBank/DDBJ whole genome shotgun (WGS) entry which is preliminary data.</text>
</comment>
<accession>A0ABS6S4E6</accession>
<evidence type="ECO:0000313" key="2">
    <source>
        <dbReference type="Proteomes" id="UP001196980"/>
    </source>
</evidence>
<evidence type="ECO:0000313" key="1">
    <source>
        <dbReference type="EMBL" id="MBV6343480.1"/>
    </source>
</evidence>
<dbReference type="RefSeq" id="WP_218254097.1">
    <property type="nucleotide sequence ID" value="NZ_JABXWD010000616.1"/>
</dbReference>
<keyword evidence="2" id="KW-1185">Reference proteome</keyword>
<reference evidence="1 2" key="1">
    <citation type="journal article" date="2020" name="J Geophys Res Biogeosci">
        <title>Magnetotaxis as an Adaptation to Enable Bacterial Shuttling of Microbial Sulfur and Sulfur Cycling Across Aquatic Oxic#Anoxic Interfaces.</title>
        <authorList>
            <person name="Li J."/>
            <person name="Liu P."/>
            <person name="Wang J."/>
            <person name="Roberts A.P."/>
            <person name="Pan Y."/>
        </authorList>
    </citation>
    <scope>NUCLEOTIDE SEQUENCE [LARGE SCALE GENOMIC DNA]</scope>
    <source>
        <strain evidence="1 2">MYR-1_YQ</strain>
    </source>
</reference>
<dbReference type="Proteomes" id="UP001196980">
    <property type="component" value="Unassembled WGS sequence"/>
</dbReference>
<name>A0ABS6S4E6_9BACT</name>
<organism evidence="1 2">
    <name type="scientific">Candidatus Magnetobacterium casense</name>
    <dbReference type="NCBI Taxonomy" id="1455061"/>
    <lineage>
        <taxon>Bacteria</taxon>
        <taxon>Pseudomonadati</taxon>
        <taxon>Nitrospirota</taxon>
        <taxon>Thermodesulfovibrionia</taxon>
        <taxon>Thermodesulfovibrionales</taxon>
        <taxon>Candidatus Magnetobacteriaceae</taxon>
        <taxon>Candidatus Magnetobacterium</taxon>
    </lineage>
</organism>
<sequence length="154" mass="17971">MPLTETDLIFYDSLPKCDRDEWLFERTACDTSLFYFILQMGGFSVKAGGDSSVVIHKPICDFWQNDSIKRKGVAMPRAWLKSTDLTKWGNFWRYLQNNEARILLPSQKIDLPVSFIKFIKKQALSNARLRYIYPVLHKITKSWKHTNSWGSAEC</sequence>
<dbReference type="EMBL" id="JABXWD010000616">
    <property type="protein sequence ID" value="MBV6343480.1"/>
    <property type="molecule type" value="Genomic_DNA"/>
</dbReference>
<gene>
    <name evidence="1" type="ORF">HWQ67_18055</name>
</gene>